<reference evidence="4" key="1">
    <citation type="journal article" date="2023" name="Mol. Phylogenet. Evol.">
        <title>Genome-scale phylogeny and comparative genomics of the fungal order Sordariales.</title>
        <authorList>
            <person name="Hensen N."/>
            <person name="Bonometti L."/>
            <person name="Westerberg I."/>
            <person name="Brannstrom I.O."/>
            <person name="Guillou S."/>
            <person name="Cros-Aarteil S."/>
            <person name="Calhoun S."/>
            <person name="Haridas S."/>
            <person name="Kuo A."/>
            <person name="Mondo S."/>
            <person name="Pangilinan J."/>
            <person name="Riley R."/>
            <person name="LaButti K."/>
            <person name="Andreopoulos B."/>
            <person name="Lipzen A."/>
            <person name="Chen C."/>
            <person name="Yan M."/>
            <person name="Daum C."/>
            <person name="Ng V."/>
            <person name="Clum A."/>
            <person name="Steindorff A."/>
            <person name="Ohm R.A."/>
            <person name="Martin F."/>
            <person name="Silar P."/>
            <person name="Natvig D.O."/>
            <person name="Lalanne C."/>
            <person name="Gautier V."/>
            <person name="Ament-Velasquez S.L."/>
            <person name="Kruys A."/>
            <person name="Hutchinson M.I."/>
            <person name="Powell A.J."/>
            <person name="Barry K."/>
            <person name="Miller A.N."/>
            <person name="Grigoriev I.V."/>
            <person name="Debuchy R."/>
            <person name="Gladieux P."/>
            <person name="Hiltunen Thoren M."/>
            <person name="Johannesson H."/>
        </authorList>
    </citation>
    <scope>NUCLEOTIDE SEQUENCE [LARGE SCALE GENOMIC DNA]</scope>
    <source>
        <strain evidence="4">CBS 284.82</strain>
    </source>
</reference>
<organism evidence="3 4">
    <name type="scientific">Parachaetomium inaequale</name>
    <dbReference type="NCBI Taxonomy" id="2588326"/>
    <lineage>
        <taxon>Eukaryota</taxon>
        <taxon>Fungi</taxon>
        <taxon>Dikarya</taxon>
        <taxon>Ascomycota</taxon>
        <taxon>Pezizomycotina</taxon>
        <taxon>Sordariomycetes</taxon>
        <taxon>Sordariomycetidae</taxon>
        <taxon>Sordariales</taxon>
        <taxon>Chaetomiaceae</taxon>
        <taxon>Parachaetomium</taxon>
    </lineage>
</organism>
<proteinExistence type="predicted"/>
<sequence>MISFHPFAAAFPLVATGGALASALSQPSLNSFASSNTTISSPASSPTSSPDPNAPVCGAGFTYCGYILRDHKNFKEDDIVNAYCAAHKDNCVNGTARTDPLQALYICLPPNANPLEAWADSSGRVMAPHGTSHNHNDKQNQHQKKPAKLSLRVHQADHQQQNKNNDNNNAKRTHHYLPNLHIISEEENGRAFEKRQAPTTVQHPQAPHSSSSSQEPPSAEAPQAPQTPWPSQSGSSTGSSSSSSSSSSSNRSDTGGGNSGGNSGSDGGDSSNSCASSLTIPGNKIELLCSCGRQCLNPLSDHIARCDGPCSS</sequence>
<comment type="caution">
    <text evidence="3">The sequence shown here is derived from an EMBL/GenBank/DDBJ whole genome shotgun (WGS) entry which is preliminary data.</text>
</comment>
<dbReference type="EMBL" id="MU854391">
    <property type="protein sequence ID" value="KAK4039805.1"/>
    <property type="molecule type" value="Genomic_DNA"/>
</dbReference>
<feature type="signal peptide" evidence="2">
    <location>
        <begin position="1"/>
        <end position="21"/>
    </location>
</feature>
<dbReference type="AlphaFoldDB" id="A0AAN6PJS6"/>
<feature type="compositionally biased region" description="Low complexity" evidence="1">
    <location>
        <begin position="202"/>
        <end position="253"/>
    </location>
</feature>
<feature type="region of interest" description="Disordered" evidence="1">
    <location>
        <begin position="191"/>
        <end position="277"/>
    </location>
</feature>
<feature type="region of interest" description="Disordered" evidence="1">
    <location>
        <begin position="123"/>
        <end position="173"/>
    </location>
</feature>
<protein>
    <submittedName>
        <fullName evidence="3">Uncharacterized protein</fullName>
    </submittedName>
</protein>
<keyword evidence="4" id="KW-1185">Reference proteome</keyword>
<evidence type="ECO:0000313" key="4">
    <source>
        <dbReference type="Proteomes" id="UP001303115"/>
    </source>
</evidence>
<evidence type="ECO:0000256" key="2">
    <source>
        <dbReference type="SAM" id="SignalP"/>
    </source>
</evidence>
<evidence type="ECO:0000256" key="1">
    <source>
        <dbReference type="SAM" id="MobiDB-lite"/>
    </source>
</evidence>
<feature type="chain" id="PRO_5042912697" evidence="2">
    <location>
        <begin position="22"/>
        <end position="312"/>
    </location>
</feature>
<accession>A0AAN6PJS6</accession>
<evidence type="ECO:0000313" key="3">
    <source>
        <dbReference type="EMBL" id="KAK4039805.1"/>
    </source>
</evidence>
<feature type="compositionally biased region" description="Low complexity" evidence="1">
    <location>
        <begin position="158"/>
        <end position="170"/>
    </location>
</feature>
<dbReference type="Proteomes" id="UP001303115">
    <property type="component" value="Unassembled WGS sequence"/>
</dbReference>
<keyword evidence="2" id="KW-0732">Signal</keyword>
<gene>
    <name evidence="3" type="ORF">C8A01DRAFT_36182</name>
</gene>
<feature type="compositionally biased region" description="Low complexity" evidence="1">
    <location>
        <begin position="268"/>
        <end position="277"/>
    </location>
</feature>
<name>A0AAN6PJS6_9PEZI</name>
<feature type="compositionally biased region" description="Gly residues" evidence="1">
    <location>
        <begin position="254"/>
        <end position="267"/>
    </location>
</feature>